<name>A0ABQ4UYC2_9HYPH</name>
<accession>A0ABQ4UYC2</accession>
<evidence type="ECO:0000313" key="2">
    <source>
        <dbReference type="EMBL" id="GJE77217.1"/>
    </source>
</evidence>
<organism evidence="2 3">
    <name type="scientific">Methylorubrum suomiense</name>
    <dbReference type="NCBI Taxonomy" id="144191"/>
    <lineage>
        <taxon>Bacteria</taxon>
        <taxon>Pseudomonadati</taxon>
        <taxon>Pseudomonadota</taxon>
        <taxon>Alphaproteobacteria</taxon>
        <taxon>Hyphomicrobiales</taxon>
        <taxon>Methylobacteriaceae</taxon>
        <taxon>Methylorubrum</taxon>
    </lineage>
</organism>
<dbReference type="RefSeq" id="WP_238308337.1">
    <property type="nucleotide sequence ID" value="NZ_BPRE01000013.1"/>
</dbReference>
<dbReference type="Proteomes" id="UP001055093">
    <property type="component" value="Unassembled WGS sequence"/>
</dbReference>
<feature type="region of interest" description="Disordered" evidence="1">
    <location>
        <begin position="71"/>
        <end position="95"/>
    </location>
</feature>
<dbReference type="EMBL" id="BPRE01000013">
    <property type="protein sequence ID" value="GJE77217.1"/>
    <property type="molecule type" value="Genomic_DNA"/>
</dbReference>
<protein>
    <submittedName>
        <fullName evidence="2">Uncharacterized protein</fullName>
    </submittedName>
</protein>
<reference evidence="2" key="2">
    <citation type="submission" date="2021-08" db="EMBL/GenBank/DDBJ databases">
        <authorList>
            <person name="Tani A."/>
            <person name="Ola A."/>
            <person name="Ogura Y."/>
            <person name="Katsura K."/>
            <person name="Hayashi T."/>
        </authorList>
    </citation>
    <scope>NUCLEOTIDE SEQUENCE</scope>
    <source>
        <strain evidence="2">DSM 14458</strain>
    </source>
</reference>
<sequence length="95" mass="10280">MSAVAALLDLFPNKSDLARDIGLKSPTHIGTMKVRMQINPFLWPAVVESARKRKVRGISIRSLHAAHQADAPLRETLKSQPRGAVSTAEPARASA</sequence>
<evidence type="ECO:0000313" key="3">
    <source>
        <dbReference type="Proteomes" id="UP001055093"/>
    </source>
</evidence>
<keyword evidence="3" id="KW-1185">Reference proteome</keyword>
<gene>
    <name evidence="2" type="ORF">BGCPKDLD_3820</name>
</gene>
<reference evidence="2" key="1">
    <citation type="journal article" date="2021" name="Front. Microbiol.">
        <title>Comprehensive Comparative Genomics and Phenotyping of Methylobacterium Species.</title>
        <authorList>
            <person name="Alessa O."/>
            <person name="Ogura Y."/>
            <person name="Fujitani Y."/>
            <person name="Takami H."/>
            <person name="Hayashi T."/>
            <person name="Sahin N."/>
            <person name="Tani A."/>
        </authorList>
    </citation>
    <scope>NUCLEOTIDE SEQUENCE</scope>
    <source>
        <strain evidence="2">DSM 14458</strain>
    </source>
</reference>
<comment type="caution">
    <text evidence="2">The sequence shown here is derived from an EMBL/GenBank/DDBJ whole genome shotgun (WGS) entry which is preliminary data.</text>
</comment>
<proteinExistence type="predicted"/>
<evidence type="ECO:0000256" key="1">
    <source>
        <dbReference type="SAM" id="MobiDB-lite"/>
    </source>
</evidence>